<reference evidence="6" key="1">
    <citation type="submission" date="2016-10" db="EMBL/GenBank/DDBJ databases">
        <authorList>
            <person name="Varghese N."/>
            <person name="Submissions S."/>
        </authorList>
    </citation>
    <scope>NUCLEOTIDE SEQUENCE [LARGE SCALE GENOMIC DNA]</scope>
    <source>
        <strain evidence="6">CGMCC 1.2747</strain>
    </source>
</reference>
<dbReference type="SUPFAM" id="SSF48439">
    <property type="entry name" value="Protein prenylyltransferase"/>
    <property type="match status" value="1"/>
</dbReference>
<keyword evidence="4" id="KW-0732">Signal</keyword>
<keyword evidence="6" id="KW-1185">Reference proteome</keyword>
<dbReference type="PROSITE" id="PS50005">
    <property type="entry name" value="TPR"/>
    <property type="match status" value="1"/>
</dbReference>
<sequence>MMKNNLTTMNMNKFTTLSVALLASAFTLQAQDINQAKKAIDAEQFESAKTILKSIIKAKPSDGAAFFTLGNVYLNQNVQDSAKIYFQNGLSASDGAKLNHIGLGQMDLDKNDVVGAQAKFALATSDMRRKDFEEFIYIGRAYMNAVKPDYKNAIAVLSRAAINNAQDAQLQLALGDAYYGDGKQNEAYVAYRNAFQADNSLLRAKMQLGVLLKGAKSYDEALKAYNEVIAINPNYGPVYRELAETYYKIARNKPSQAAANYKIALGHYDKYMSLTDYSINSRMRRADFLILIEDYVALEAEANKMIELDKVNPRIYRYLGYAAYKNGNVDVAIKSLDSFITSPGNKAIALDYLYLGLTKIKKGTSADGLSIDPIAFQAGIVDIKKAIEMEPLAVQELSEVGKKLFAGKLYSEAAAIFEYGANTNDSSNFLDDNVYFGLANYYANINKEKGVKVDVVGLEKALAAFDKVLVASPTYLEAYLYKARTNRLLERDDVMVKNYEDYVAKTTELGAEELAKPAVKTKIIESYNNMAASFANTDKPKAIEYFKKTLALDPANTYATESIKILK</sequence>
<organism evidence="5 6">
    <name type="scientific">Flavobacterium omnivorum</name>
    <dbReference type="NCBI Taxonomy" id="178355"/>
    <lineage>
        <taxon>Bacteria</taxon>
        <taxon>Pseudomonadati</taxon>
        <taxon>Bacteroidota</taxon>
        <taxon>Flavobacteriia</taxon>
        <taxon>Flavobacteriales</taxon>
        <taxon>Flavobacteriaceae</taxon>
        <taxon>Flavobacterium</taxon>
    </lineage>
</organism>
<dbReference type="Proteomes" id="UP000199274">
    <property type="component" value="Unassembled WGS sequence"/>
</dbReference>
<evidence type="ECO:0000313" key="6">
    <source>
        <dbReference type="Proteomes" id="UP000199274"/>
    </source>
</evidence>
<dbReference type="InterPro" id="IPR019734">
    <property type="entry name" value="TPR_rpt"/>
</dbReference>
<dbReference type="EMBL" id="FNDB01000003">
    <property type="protein sequence ID" value="SDG89424.1"/>
    <property type="molecule type" value="Genomic_DNA"/>
</dbReference>
<dbReference type="AlphaFoldDB" id="A0A1G7XZ22"/>
<protein>
    <recommendedName>
        <fullName evidence="7">Tetratricopeptide repeat-containing protein</fullName>
    </recommendedName>
</protein>
<dbReference type="PANTHER" id="PTHR45586:SF1">
    <property type="entry name" value="LIPOPOLYSACCHARIDE ASSEMBLY PROTEIN B"/>
    <property type="match status" value="1"/>
</dbReference>
<keyword evidence="2 3" id="KW-0802">TPR repeat</keyword>
<dbReference type="InterPro" id="IPR011990">
    <property type="entry name" value="TPR-like_helical_dom_sf"/>
</dbReference>
<gene>
    <name evidence="5" type="ORF">SAMN04488062_1036</name>
</gene>
<proteinExistence type="predicted"/>
<evidence type="ECO:0000256" key="1">
    <source>
        <dbReference type="ARBA" id="ARBA00022737"/>
    </source>
</evidence>
<feature type="signal peptide" evidence="4">
    <location>
        <begin position="1"/>
        <end position="30"/>
    </location>
</feature>
<evidence type="ECO:0000313" key="5">
    <source>
        <dbReference type="EMBL" id="SDG89424.1"/>
    </source>
</evidence>
<evidence type="ECO:0000256" key="2">
    <source>
        <dbReference type="ARBA" id="ARBA00022803"/>
    </source>
</evidence>
<keyword evidence="1" id="KW-0677">Repeat</keyword>
<dbReference type="PANTHER" id="PTHR45586">
    <property type="entry name" value="TPR REPEAT-CONTAINING PROTEIN PA4667"/>
    <property type="match status" value="1"/>
</dbReference>
<dbReference type="STRING" id="178355.SAMN04488062_1036"/>
<accession>A0A1G7XZ22</accession>
<feature type="repeat" description="TPR" evidence="3">
    <location>
        <begin position="202"/>
        <end position="235"/>
    </location>
</feature>
<dbReference type="SMART" id="SM00028">
    <property type="entry name" value="TPR"/>
    <property type="match status" value="4"/>
</dbReference>
<dbReference type="InterPro" id="IPR051012">
    <property type="entry name" value="CellSynth/LPSAsmb/PSIAsmb"/>
</dbReference>
<evidence type="ECO:0000256" key="3">
    <source>
        <dbReference type="PROSITE-ProRule" id="PRU00339"/>
    </source>
</evidence>
<evidence type="ECO:0008006" key="7">
    <source>
        <dbReference type="Google" id="ProtNLM"/>
    </source>
</evidence>
<evidence type="ECO:0000256" key="4">
    <source>
        <dbReference type="SAM" id="SignalP"/>
    </source>
</evidence>
<dbReference type="Gene3D" id="1.25.40.10">
    <property type="entry name" value="Tetratricopeptide repeat domain"/>
    <property type="match status" value="3"/>
</dbReference>
<name>A0A1G7XZ22_9FLAO</name>
<feature type="chain" id="PRO_5011792814" description="Tetratricopeptide repeat-containing protein" evidence="4">
    <location>
        <begin position="31"/>
        <end position="567"/>
    </location>
</feature>
<dbReference type="SUPFAM" id="SSF48452">
    <property type="entry name" value="TPR-like"/>
    <property type="match status" value="2"/>
</dbReference>